<protein>
    <submittedName>
        <fullName evidence="2">Uncharacterized protein</fullName>
    </submittedName>
</protein>
<dbReference type="EMBL" id="HBII01040752">
    <property type="protein sequence ID" value="CAE0358140.1"/>
    <property type="molecule type" value="Transcribed_RNA"/>
</dbReference>
<accession>A0A7S3JL51</accession>
<name>A0A7S3JL51_9SPIT</name>
<sequence length="96" mass="10867">MNIHVKKHEWPQTALIDEKNKELIEQHLIQTIKVSVLGWRSSGSVEDSQFEYLQIAPKEEPQEVPADEAVLEDAAQDEEAPDQEDTQEVAEGEGNE</sequence>
<reference evidence="2" key="1">
    <citation type="submission" date="2021-01" db="EMBL/GenBank/DDBJ databases">
        <authorList>
            <person name="Corre E."/>
            <person name="Pelletier E."/>
            <person name="Niang G."/>
            <person name="Scheremetjew M."/>
            <person name="Finn R."/>
            <person name="Kale V."/>
            <person name="Holt S."/>
            <person name="Cochrane G."/>
            <person name="Meng A."/>
            <person name="Brown T."/>
            <person name="Cohen L."/>
        </authorList>
    </citation>
    <scope>NUCLEOTIDE SEQUENCE</scope>
    <source>
        <strain evidence="2">FSP1.4</strain>
    </source>
</reference>
<organism evidence="2">
    <name type="scientific">Euplotes harpa</name>
    <dbReference type="NCBI Taxonomy" id="151035"/>
    <lineage>
        <taxon>Eukaryota</taxon>
        <taxon>Sar</taxon>
        <taxon>Alveolata</taxon>
        <taxon>Ciliophora</taxon>
        <taxon>Intramacronucleata</taxon>
        <taxon>Spirotrichea</taxon>
        <taxon>Hypotrichia</taxon>
        <taxon>Euplotida</taxon>
        <taxon>Euplotidae</taxon>
        <taxon>Euplotes</taxon>
    </lineage>
</organism>
<dbReference type="AlphaFoldDB" id="A0A7S3JL51"/>
<gene>
    <name evidence="2" type="ORF">EHAR0213_LOCUS17062</name>
</gene>
<feature type="region of interest" description="Disordered" evidence="1">
    <location>
        <begin position="70"/>
        <end position="96"/>
    </location>
</feature>
<proteinExistence type="predicted"/>
<evidence type="ECO:0000313" key="2">
    <source>
        <dbReference type="EMBL" id="CAE0358140.1"/>
    </source>
</evidence>
<evidence type="ECO:0000256" key="1">
    <source>
        <dbReference type="SAM" id="MobiDB-lite"/>
    </source>
</evidence>